<dbReference type="AlphaFoldDB" id="H8ZEC8"/>
<proteinExistence type="predicted"/>
<dbReference type="HOGENOM" id="CLU_1511005_0_0_1"/>
<reference evidence="2" key="1">
    <citation type="submission" date="2011-03" db="EMBL/GenBank/DDBJ databases">
        <title>The Genome Sequence of Nematocida sp1 strain ERTm2.</title>
        <authorList>
            <consortium name="The Broad Institute Genome Sequencing Platform"/>
            <consortium name="The Broad Institute Genome Sequencing Center for Infectious Disease"/>
            <person name="Cuomo C."/>
            <person name="Troemel E."/>
            <person name="Young S.K."/>
            <person name="Zeng Q."/>
            <person name="Gargeya S."/>
            <person name="Fitzgerald M."/>
            <person name="Haas B."/>
            <person name="Abouelleil A."/>
            <person name="Alvarado L."/>
            <person name="Arachchi H.M."/>
            <person name="Berlin A."/>
            <person name="Brown A."/>
            <person name="Chapman S.B."/>
            <person name="Chen Z."/>
            <person name="Dunbar C."/>
            <person name="Freedman E."/>
            <person name="Gearin G."/>
            <person name="Gellesch M."/>
            <person name="Goldberg J."/>
            <person name="Griggs A."/>
            <person name="Gujja S."/>
            <person name="Heilman E.R."/>
            <person name="Heiman D."/>
            <person name="Howarth C."/>
            <person name="Larson L."/>
            <person name="Lui A."/>
            <person name="MacDonald P.J.P."/>
            <person name="Mehta T."/>
            <person name="Montmayeur A."/>
            <person name="Murphy C."/>
            <person name="Neiman D."/>
            <person name="Pearson M."/>
            <person name="Priest M."/>
            <person name="Roberts A."/>
            <person name="Saif S."/>
            <person name="Shea T."/>
            <person name="Shenoy N."/>
            <person name="Sisk P."/>
            <person name="Stolte C."/>
            <person name="Sykes S."/>
            <person name="White J."/>
            <person name="Yandava C."/>
            <person name="Wortman J."/>
            <person name="Nusbaum C."/>
            <person name="Birren B."/>
        </authorList>
    </citation>
    <scope>NUCLEOTIDE SEQUENCE</scope>
    <source>
        <strain evidence="2">ERTm2</strain>
    </source>
</reference>
<feature type="compositionally biased region" description="Basic and acidic residues" evidence="1">
    <location>
        <begin position="112"/>
        <end position="126"/>
    </location>
</feature>
<feature type="region of interest" description="Disordered" evidence="1">
    <location>
        <begin position="159"/>
        <end position="178"/>
    </location>
</feature>
<evidence type="ECO:0000313" key="4">
    <source>
        <dbReference type="Proteomes" id="UP000054524"/>
    </source>
</evidence>
<reference evidence="3" key="2">
    <citation type="submission" date="2012-10" db="EMBL/GenBank/DDBJ databases">
        <authorList>
            <consortium name="The Broad Institute Genome Sequencing Platform"/>
            <consortium name="The Broad Institute Genome Sequencing Center for Infectious Disease"/>
            <person name="Cuomo C."/>
            <person name="Troemel E."/>
            <person name="Walker B."/>
            <person name="Young S.K."/>
            <person name="Zeng Q."/>
            <person name="Gargeya S."/>
            <person name="Fitzgerald M."/>
            <person name="Haas B."/>
            <person name="Abouelleil A."/>
            <person name="Alvarado L."/>
            <person name="Arachchi H.M."/>
            <person name="Berlin A.M."/>
            <person name="Chapman S.B."/>
            <person name="Goldberg J."/>
            <person name="Griggs A."/>
            <person name="Gujja S."/>
            <person name="Hansen M."/>
            <person name="Howarth C."/>
            <person name="Imamovic A."/>
            <person name="Larimer J."/>
            <person name="McCowan C."/>
            <person name="Murphy C."/>
            <person name="Neiman D."/>
            <person name="Pearson M."/>
            <person name="Priest M."/>
            <person name="Roberts A."/>
            <person name="Saif S."/>
            <person name="Shea T."/>
            <person name="Sisk P."/>
            <person name="Sykes S."/>
            <person name="Wortman J."/>
            <person name="Nusbaum C."/>
            <person name="Birren B."/>
        </authorList>
    </citation>
    <scope>NUCLEOTIDE SEQUENCE</scope>
    <source>
        <strain evidence="3">ERTm6</strain>
    </source>
</reference>
<evidence type="ECO:0000313" key="3">
    <source>
        <dbReference type="EMBL" id="KFG25726.1"/>
    </source>
</evidence>
<keyword evidence="4" id="KW-1185">Reference proteome</keyword>
<gene>
    <name evidence="2" type="ORF">NERG_01949</name>
    <name evidence="3" type="ORF">NESG_01707</name>
</gene>
<accession>H8ZEC8</accession>
<dbReference type="EMBL" id="AKIJ01000004">
    <property type="protein sequence ID" value="KFG25726.1"/>
    <property type="molecule type" value="Genomic_DNA"/>
</dbReference>
<dbReference type="Proteomes" id="UP000005622">
    <property type="component" value="Unassembled WGS sequence"/>
</dbReference>
<protein>
    <submittedName>
        <fullName evidence="2">Uncharacterized protein</fullName>
    </submittedName>
</protein>
<dbReference type="EMBL" id="JH604637">
    <property type="protein sequence ID" value="EHY64893.1"/>
    <property type="molecule type" value="Genomic_DNA"/>
</dbReference>
<evidence type="ECO:0000313" key="2">
    <source>
        <dbReference type="EMBL" id="EHY64893.1"/>
    </source>
</evidence>
<dbReference type="Proteomes" id="UP000054524">
    <property type="component" value="Unassembled WGS sequence"/>
</dbReference>
<name>H8ZEC8_NEMA1</name>
<sequence length="178" mass="20277">MSSRLSYAKCKSILFGALKGSDADAVKAFRVIYGVLVMCKICGYDGLVDDAVSGLVDIYMKRRGDGLFVAGEFMEELKERLQDTVIDSDKEYLVKVLGAKIERAPRKQVETKEFEEREPALKRSDGLVRGGKGGQKRKVKDARSKAKLESAEYIRRKRREDQEYSERLKRMEEAIKKQ</sequence>
<feature type="region of interest" description="Disordered" evidence="1">
    <location>
        <begin position="112"/>
        <end position="145"/>
    </location>
</feature>
<evidence type="ECO:0000256" key="1">
    <source>
        <dbReference type="SAM" id="MobiDB-lite"/>
    </source>
</evidence>
<organism evidence="2">
    <name type="scientific">Nematocida ausubeli (strain ATCC PRA-371 / ERTm2)</name>
    <name type="common">Nematode killer fungus</name>
    <dbReference type="NCBI Taxonomy" id="1913371"/>
    <lineage>
        <taxon>Eukaryota</taxon>
        <taxon>Fungi</taxon>
        <taxon>Fungi incertae sedis</taxon>
        <taxon>Microsporidia</taxon>
        <taxon>Nematocida</taxon>
    </lineage>
</organism>
<accession>A0A086J0Q8</accession>
<dbReference type="OrthoDB" id="2189258at2759"/>
<reference evidence="3 4" key="3">
    <citation type="journal article" date="2014" name="Genome Announc.">
        <title>Genome Sequence of the Microsporidian Species Nematocida sp1 Strain ERTm6 (ATCC PRA-372).</title>
        <authorList>
            <person name="Bakowski M.A."/>
            <person name="Priest M."/>
            <person name="Young S."/>
            <person name="Cuomo C.A."/>
            <person name="Troemel E.R."/>
        </authorList>
    </citation>
    <scope>NUCLEOTIDE SEQUENCE [LARGE SCALE GENOMIC DNA]</scope>
    <source>
        <strain evidence="3 4">ERTm6</strain>
    </source>
</reference>